<dbReference type="EMBL" id="BAAANC010000005">
    <property type="protein sequence ID" value="GAA1559715.1"/>
    <property type="molecule type" value="Genomic_DNA"/>
</dbReference>
<dbReference type="Gene3D" id="3.40.190.80">
    <property type="match status" value="1"/>
</dbReference>
<dbReference type="Pfam" id="PF00459">
    <property type="entry name" value="Inositol_P"/>
    <property type="match status" value="1"/>
</dbReference>
<keyword evidence="2" id="KW-1185">Reference proteome</keyword>
<protein>
    <submittedName>
        <fullName evidence="1">Inositol monophosphatase</fullName>
    </submittedName>
</protein>
<dbReference type="PANTHER" id="PTHR20854:SF4">
    <property type="entry name" value="INOSITOL-1-MONOPHOSPHATASE-RELATED"/>
    <property type="match status" value="1"/>
</dbReference>
<accession>A0ABN2CJE1</accession>
<evidence type="ECO:0000313" key="2">
    <source>
        <dbReference type="Proteomes" id="UP001500363"/>
    </source>
</evidence>
<organism evidence="1 2">
    <name type="scientific">Kribbella lupini</name>
    <dbReference type="NCBI Taxonomy" id="291602"/>
    <lineage>
        <taxon>Bacteria</taxon>
        <taxon>Bacillati</taxon>
        <taxon>Actinomycetota</taxon>
        <taxon>Actinomycetes</taxon>
        <taxon>Propionibacteriales</taxon>
        <taxon>Kribbellaceae</taxon>
        <taxon>Kribbella</taxon>
    </lineage>
</organism>
<dbReference type="SUPFAM" id="SSF56655">
    <property type="entry name" value="Carbohydrate phosphatase"/>
    <property type="match status" value="1"/>
</dbReference>
<evidence type="ECO:0000313" key="1">
    <source>
        <dbReference type="EMBL" id="GAA1559715.1"/>
    </source>
</evidence>
<dbReference type="InterPro" id="IPR000760">
    <property type="entry name" value="Inositol_monophosphatase-like"/>
</dbReference>
<name>A0ABN2CJE1_9ACTN</name>
<gene>
    <name evidence="1" type="ORF">GCM10009741_76030</name>
</gene>
<dbReference type="RefSeq" id="WP_344183147.1">
    <property type="nucleotide sequence ID" value="NZ_BAAANC010000005.1"/>
</dbReference>
<reference evidence="1 2" key="1">
    <citation type="journal article" date="2019" name="Int. J. Syst. Evol. Microbiol.">
        <title>The Global Catalogue of Microorganisms (GCM) 10K type strain sequencing project: providing services to taxonomists for standard genome sequencing and annotation.</title>
        <authorList>
            <consortium name="The Broad Institute Genomics Platform"/>
            <consortium name="The Broad Institute Genome Sequencing Center for Infectious Disease"/>
            <person name="Wu L."/>
            <person name="Ma J."/>
        </authorList>
    </citation>
    <scope>NUCLEOTIDE SEQUENCE [LARGE SCALE GENOMIC DNA]</scope>
    <source>
        <strain evidence="1 2">JCM 14303</strain>
    </source>
</reference>
<dbReference type="Proteomes" id="UP001500363">
    <property type="component" value="Unassembled WGS sequence"/>
</dbReference>
<dbReference type="Gene3D" id="3.30.540.10">
    <property type="entry name" value="Fructose-1,6-Bisphosphatase, subunit A, domain 1"/>
    <property type="match status" value="1"/>
</dbReference>
<dbReference type="PANTHER" id="PTHR20854">
    <property type="entry name" value="INOSITOL MONOPHOSPHATASE"/>
    <property type="match status" value="1"/>
</dbReference>
<comment type="caution">
    <text evidence="1">The sequence shown here is derived from an EMBL/GenBank/DDBJ whole genome shotgun (WGS) entry which is preliminary data.</text>
</comment>
<proteinExistence type="predicted"/>
<dbReference type="PRINTS" id="PR00377">
    <property type="entry name" value="IMPHPHTASES"/>
</dbReference>
<sequence length="261" mass="27635">MNLLERTVVVVKTAGEQLRDRYDTSARPGDLEEIVREIYANDEAVLAFLREPLLEAAPGSRWAEDELAGGLLPDGDWWVVDSAEGNINHIHGLSEWAVTATLVRDNTPTLTVVHLPLTGDVYTALQGGGAHLNGVPLKVSAKSDLKAALVGTGQAKPGETEEDLRSLGASVTGMLLNALVVRVSVPATLQLIYVAAGQLDVFWQFSDVRSGLLPGALLVAEAGGAVTDTRGKPWTLASKDFLASTPGVHAEAVDVLSEVRS</sequence>